<dbReference type="PANTHER" id="PTHR39594">
    <property type="entry name" value="PROTEIN YCHQ"/>
    <property type="match status" value="1"/>
</dbReference>
<feature type="transmembrane region" description="Helical" evidence="1">
    <location>
        <begin position="41"/>
        <end position="64"/>
    </location>
</feature>
<protein>
    <submittedName>
        <fullName evidence="2">SirB2 family protein</fullName>
    </submittedName>
</protein>
<evidence type="ECO:0000256" key="1">
    <source>
        <dbReference type="SAM" id="Phobius"/>
    </source>
</evidence>
<dbReference type="InterPro" id="IPR007360">
    <property type="entry name" value="SirB"/>
</dbReference>
<reference evidence="2 3" key="1">
    <citation type="submission" date="2022-01" db="EMBL/GenBank/DDBJ databases">
        <title>Paraglaciecola sp. G1-23.</title>
        <authorList>
            <person name="Jin M.S."/>
            <person name="Han D.M."/>
            <person name="Kim H.M."/>
            <person name="Jeon C.O."/>
        </authorList>
    </citation>
    <scope>NUCLEOTIDE SEQUENCE [LARGE SCALE GENOMIC DNA]</scope>
    <source>
        <strain evidence="2 3">G1-23</strain>
    </source>
</reference>
<gene>
    <name evidence="2" type="ORF">L0668_16635</name>
</gene>
<keyword evidence="1" id="KW-1133">Transmembrane helix</keyword>
<dbReference type="RefSeq" id="WP_235313849.1">
    <property type="nucleotide sequence ID" value="NZ_JAKGAS010000010.1"/>
</dbReference>
<dbReference type="EMBL" id="JAKGAS010000010">
    <property type="protein sequence ID" value="MCF2949747.1"/>
    <property type="molecule type" value="Genomic_DNA"/>
</dbReference>
<dbReference type="Pfam" id="PF04247">
    <property type="entry name" value="SirB"/>
    <property type="match status" value="1"/>
</dbReference>
<feature type="transmembrane region" description="Helical" evidence="1">
    <location>
        <begin position="12"/>
        <end position="29"/>
    </location>
</feature>
<proteinExistence type="predicted"/>
<feature type="transmembrane region" description="Helical" evidence="1">
    <location>
        <begin position="70"/>
        <end position="89"/>
    </location>
</feature>
<comment type="caution">
    <text evidence="2">The sequence shown here is derived from an EMBL/GenBank/DDBJ whole genome shotgun (WGS) entry which is preliminary data.</text>
</comment>
<dbReference type="PIRSF" id="PIRSF005610">
    <property type="entry name" value="SirB"/>
    <property type="match status" value="1"/>
</dbReference>
<name>A0ABS9DCJ4_9ALTE</name>
<evidence type="ECO:0000313" key="2">
    <source>
        <dbReference type="EMBL" id="MCF2949747.1"/>
    </source>
</evidence>
<evidence type="ECO:0000313" key="3">
    <source>
        <dbReference type="Proteomes" id="UP001521137"/>
    </source>
</evidence>
<dbReference type="PANTHER" id="PTHR39594:SF1">
    <property type="entry name" value="PROTEIN YCHQ"/>
    <property type="match status" value="1"/>
</dbReference>
<dbReference type="Proteomes" id="UP001521137">
    <property type="component" value="Unassembled WGS sequence"/>
</dbReference>
<keyword evidence="1" id="KW-0472">Membrane</keyword>
<organism evidence="2 3">
    <name type="scientific">Paraglaciecola algarum</name>
    <dbReference type="NCBI Taxonomy" id="3050085"/>
    <lineage>
        <taxon>Bacteria</taxon>
        <taxon>Pseudomonadati</taxon>
        <taxon>Pseudomonadota</taxon>
        <taxon>Gammaproteobacteria</taxon>
        <taxon>Alteromonadales</taxon>
        <taxon>Alteromonadaceae</taxon>
        <taxon>Paraglaciecola</taxon>
    </lineage>
</organism>
<sequence length="124" mass="14082">MYTLFKHLHLTAIGLSVLLFLFRFVLLTLQSPMLQKKWLKILPHIVDTLLLVSAISLMVLIQQYPFVDAWVTEKLLGLVMYIFMVTLALKPSNTKFIRFVGLIGAISWIAFAGMVAVSKQAILF</sequence>
<keyword evidence="1" id="KW-0812">Transmembrane</keyword>
<keyword evidence="3" id="KW-1185">Reference proteome</keyword>
<accession>A0ABS9DCJ4</accession>
<feature type="transmembrane region" description="Helical" evidence="1">
    <location>
        <begin position="96"/>
        <end position="117"/>
    </location>
</feature>